<feature type="signal peptide" evidence="2">
    <location>
        <begin position="1"/>
        <end position="27"/>
    </location>
</feature>
<dbReference type="AlphaFoldDB" id="A0A7X1NV72"/>
<gene>
    <name evidence="3" type="ORF">F8S09_06815</name>
</gene>
<keyword evidence="4" id="KW-1185">Reference proteome</keyword>
<dbReference type="InterPro" id="IPR008969">
    <property type="entry name" value="CarboxyPept-like_regulatory"/>
</dbReference>
<evidence type="ECO:0000256" key="2">
    <source>
        <dbReference type="SAM" id="SignalP"/>
    </source>
</evidence>
<feature type="region of interest" description="Disordered" evidence="1">
    <location>
        <begin position="24"/>
        <end position="46"/>
    </location>
</feature>
<evidence type="ECO:0008006" key="5">
    <source>
        <dbReference type="Google" id="ProtNLM"/>
    </source>
</evidence>
<accession>A0A7X1NV72</accession>
<protein>
    <recommendedName>
        <fullName evidence="5">Carboxypeptidase regulatory-like domain-containing protein</fullName>
    </recommendedName>
</protein>
<dbReference type="SUPFAM" id="SSF49464">
    <property type="entry name" value="Carboxypeptidase regulatory domain-like"/>
    <property type="match status" value="1"/>
</dbReference>
<sequence>MKNAKLLLLVLTLTAVPVCGGAGSAVAAQSRPSPSPTSPAAATPSGTWSGKLDGWIDAGATLTVRGDRVTGTFVLAETPYPLEGTWTAASRRLTFSFRRAAGTVTVQGTVKDGGFSGTYSLNGASGPVALHRAASTSNPPGNAVKPAPYVMTGVVRNSAGQPVPAVKVFADNTLYHNMNALGTTDAQGRYRIELPREVGTWRPGAYVSHEYGGETWTLRVYADEETAFDARTGAVRDFTWRLTGKTSEGLIGGTVWIHPQYGGVDYDTNDVELTLTPDGPLVDGSVGRAIT</sequence>
<dbReference type="Proteomes" id="UP000484842">
    <property type="component" value="Unassembled WGS sequence"/>
</dbReference>
<keyword evidence="2" id="KW-0732">Signal</keyword>
<organism evidence="3 4">
    <name type="scientific">Deinococcus terrestris</name>
    <dbReference type="NCBI Taxonomy" id="2651870"/>
    <lineage>
        <taxon>Bacteria</taxon>
        <taxon>Thermotogati</taxon>
        <taxon>Deinococcota</taxon>
        <taxon>Deinococci</taxon>
        <taxon>Deinococcales</taxon>
        <taxon>Deinococcaceae</taxon>
        <taxon>Deinococcus</taxon>
    </lineage>
</organism>
<reference evidence="3 4" key="1">
    <citation type="submission" date="2019-10" db="EMBL/GenBank/DDBJ databases">
        <title>Deinococcus sp. isolated from soil.</title>
        <authorList>
            <person name="Li Y."/>
            <person name="Wang J."/>
        </authorList>
    </citation>
    <scope>NUCLEOTIDE SEQUENCE [LARGE SCALE GENOMIC DNA]</scope>
    <source>
        <strain evidence="3 4">SDU3-2</strain>
    </source>
</reference>
<evidence type="ECO:0000313" key="3">
    <source>
        <dbReference type="EMBL" id="MPY66407.1"/>
    </source>
</evidence>
<evidence type="ECO:0000256" key="1">
    <source>
        <dbReference type="SAM" id="MobiDB-lite"/>
    </source>
</evidence>
<comment type="caution">
    <text evidence="3">The sequence shown here is derived from an EMBL/GenBank/DDBJ whole genome shotgun (WGS) entry which is preliminary data.</text>
</comment>
<evidence type="ECO:0000313" key="4">
    <source>
        <dbReference type="Proteomes" id="UP000484842"/>
    </source>
</evidence>
<feature type="compositionally biased region" description="Low complexity" evidence="1">
    <location>
        <begin position="27"/>
        <end position="45"/>
    </location>
</feature>
<proteinExistence type="predicted"/>
<dbReference type="RefSeq" id="WP_152870455.1">
    <property type="nucleotide sequence ID" value="NZ_WBSL01000002.1"/>
</dbReference>
<feature type="chain" id="PRO_5030787157" description="Carboxypeptidase regulatory-like domain-containing protein" evidence="2">
    <location>
        <begin position="28"/>
        <end position="291"/>
    </location>
</feature>
<name>A0A7X1NV72_9DEIO</name>
<dbReference type="EMBL" id="WBSL01000002">
    <property type="protein sequence ID" value="MPY66407.1"/>
    <property type="molecule type" value="Genomic_DNA"/>
</dbReference>